<gene>
    <name evidence="3" type="ORF">RF679_07525</name>
</gene>
<name>A0ABY9RLP7_9BURK</name>
<dbReference type="Pfam" id="PF08238">
    <property type="entry name" value="Sel1"/>
    <property type="match status" value="5"/>
</dbReference>
<keyword evidence="4" id="KW-1185">Reference proteome</keyword>
<feature type="compositionally biased region" description="Basic and acidic residues" evidence="2">
    <location>
        <begin position="93"/>
        <end position="110"/>
    </location>
</feature>
<dbReference type="EMBL" id="CP133720">
    <property type="protein sequence ID" value="WMW82124.1"/>
    <property type="molecule type" value="Genomic_DNA"/>
</dbReference>
<organism evidence="3 4">
    <name type="scientific">Undibacterium cyanobacteriorum</name>
    <dbReference type="NCBI Taxonomy" id="3073561"/>
    <lineage>
        <taxon>Bacteria</taxon>
        <taxon>Pseudomonadati</taxon>
        <taxon>Pseudomonadota</taxon>
        <taxon>Betaproteobacteria</taxon>
        <taxon>Burkholderiales</taxon>
        <taxon>Oxalobacteraceae</taxon>
        <taxon>Undibacterium</taxon>
    </lineage>
</organism>
<dbReference type="RefSeq" id="WP_309483601.1">
    <property type="nucleotide sequence ID" value="NZ_CP133720.1"/>
</dbReference>
<feature type="compositionally biased region" description="Polar residues" evidence="2">
    <location>
        <begin position="111"/>
        <end position="121"/>
    </location>
</feature>
<dbReference type="SUPFAM" id="SSF81901">
    <property type="entry name" value="HCP-like"/>
    <property type="match status" value="1"/>
</dbReference>
<sequence length="706" mass="79439">MSEMEDLPAFFIDQRLDFSADERTIKRAYAKALKQIDQETDLNGFQDLRESYEYAIAWARHRDWRAAQEAETQEQTQVETPVDTLVETQTEIKTETKTETQIQVEHHDESQSATSPEKTDLSTNLATISASNSGSSSDSILGASNTDQDLEAAIERGVQAAISQVNLGVTQLSTEESDRTSHADGHEKSPILELAPEPASVVEQDAFETSKEPAADLVPALPDPTELAREVYDAVLQKVRESNNDDADLGPILQEAMDDDRLINVEARDVFEWMMAHYVAQGWQPGNGNLFGATVKCFQWNQDRNRLLRFGELGYFLDHALIEMSSFNDQDRALADRQVFLIRRARDASMPDKAFFKENIGIIHYMGSNFPNWLSLVTSWTNLQAWRERAAELKIEPKKVEQKQHEDDDDSIFSNPRMWIFIAMIVIGFLRTCANDTNKRTVMPPTSMETIANAQRMASERLSPEALMYQAGEDAFFGRDGVKQDYHAAEQAWLQCAEKEHLDCISRLADLYSMSKTGMANPESAHLYRERAAERGRTRMYFELANDYILGRGIKKNDAKAFSWTKKAVEAGEPAATHNLAYLYEHGIGVKKNAQLAWDHYVQAADAGVPIAMRKVGVTLLTGQLHVAKDENKGMEFLKKSAAKNYGQAEFDLGTIYEKGLYKQAKDVEQATQWYARAAQHSHEEASKKLGTLCKSNPSSACKEKV</sequence>
<protein>
    <submittedName>
        <fullName evidence="3">Tetratricopeptide repeat protein</fullName>
    </submittedName>
</protein>
<dbReference type="InterPro" id="IPR051726">
    <property type="entry name" value="Chitin_Synth_Reg"/>
</dbReference>
<dbReference type="Proteomes" id="UP001181355">
    <property type="component" value="Chromosome"/>
</dbReference>
<reference evidence="3" key="1">
    <citation type="submission" date="2023-09" db="EMBL/GenBank/DDBJ databases">
        <title>Undibacterium sp. 20NA77.5 isolated from freshwater.</title>
        <authorList>
            <person name="Le V."/>
            <person name="Ko S.-R."/>
            <person name="Ahn C.-Y."/>
            <person name="Oh H.-M."/>
        </authorList>
    </citation>
    <scope>NUCLEOTIDE SEQUENCE</scope>
    <source>
        <strain evidence="3">20NA77.5</strain>
    </source>
</reference>
<evidence type="ECO:0000313" key="3">
    <source>
        <dbReference type="EMBL" id="WMW82124.1"/>
    </source>
</evidence>
<dbReference type="PANTHER" id="PTHR46430">
    <property type="entry name" value="PROTEIN SKT5-RELATED"/>
    <property type="match status" value="1"/>
</dbReference>
<dbReference type="InterPro" id="IPR011990">
    <property type="entry name" value="TPR-like_helical_dom_sf"/>
</dbReference>
<dbReference type="Gene3D" id="1.25.40.10">
    <property type="entry name" value="Tetratricopeptide repeat domain"/>
    <property type="match status" value="1"/>
</dbReference>
<keyword evidence="1" id="KW-0677">Repeat</keyword>
<evidence type="ECO:0000313" key="4">
    <source>
        <dbReference type="Proteomes" id="UP001181355"/>
    </source>
</evidence>
<accession>A0ABY9RLP7</accession>
<feature type="region of interest" description="Disordered" evidence="2">
    <location>
        <begin position="93"/>
        <end position="121"/>
    </location>
</feature>
<dbReference type="InterPro" id="IPR006597">
    <property type="entry name" value="Sel1-like"/>
</dbReference>
<evidence type="ECO:0000256" key="2">
    <source>
        <dbReference type="SAM" id="MobiDB-lite"/>
    </source>
</evidence>
<dbReference type="SMART" id="SM00671">
    <property type="entry name" value="SEL1"/>
    <property type="match status" value="6"/>
</dbReference>
<proteinExistence type="predicted"/>
<feature type="compositionally biased region" description="Basic and acidic residues" evidence="2">
    <location>
        <begin position="176"/>
        <end position="190"/>
    </location>
</feature>
<evidence type="ECO:0000256" key="1">
    <source>
        <dbReference type="ARBA" id="ARBA00022737"/>
    </source>
</evidence>
<feature type="region of interest" description="Disordered" evidence="2">
    <location>
        <begin position="171"/>
        <end position="196"/>
    </location>
</feature>